<feature type="transmembrane region" description="Helical" evidence="1">
    <location>
        <begin position="12"/>
        <end position="34"/>
    </location>
</feature>
<feature type="domain" description="Guanylate cyclase" evidence="2">
    <location>
        <begin position="341"/>
        <end position="473"/>
    </location>
</feature>
<sequence length="526" mass="59733">MNPMVPKQRLQFLAFLLIYFIVPFSACFFTLIFANYTSTAFLPEKFLILFEATRVTQDFTLFALTWAPFPIITFILFFYSLPVANYLFKKDKCNYLSEEKARHRIVHSPIIISLFGFFGWELSTILSVLRIDTLYPEAPPQSILTVTILFAFWGLFLFAFSYSATNFLNKKLIIPCVFPDGGLGKYAKGKQFSIVTKQIIFWTASTLFPIVLLIFGLLLRTNQNLFDLHQLVHNDVLFEVIAIMLFFSFIFSVTFAISLQHPLNKIEEATELIKEQKFDTRVTIFSSDELGLLGDAVNEMAEGLAERERIKDTFGRIVDPRVRDYLLSNEHSLGGKVVDATILFSDLRDFTKLSEKRTPEEVLYILNRYFQEMSNAIEIHGGFINKFIGDAILAVFGTPMPMTDHVDRAFQTALQMQKNLDLLNKQFLGEGLTELKMGIGIHTGSLLVGNIGSANRMEFTVIGDTVNTASRVEGLCKGLQKNLLITENTANLLPDVIRSRLQSEGEFELKGRESKEKIYSYPVALG</sequence>
<dbReference type="EMBL" id="CP000786">
    <property type="protein sequence ID" value="ABZ96728.1"/>
    <property type="molecule type" value="Genomic_DNA"/>
</dbReference>
<gene>
    <name evidence="4" type="ordered locus">LEPBI_I0591</name>
</gene>
<dbReference type="Pfam" id="PF00211">
    <property type="entry name" value="Guanylate_cyc"/>
    <property type="match status" value="1"/>
</dbReference>
<dbReference type="GO" id="GO:0035556">
    <property type="term" value="P:intracellular signal transduction"/>
    <property type="evidence" value="ECO:0007669"/>
    <property type="project" value="InterPro"/>
</dbReference>
<dbReference type="InterPro" id="IPR029787">
    <property type="entry name" value="Nucleotide_cyclase"/>
</dbReference>
<evidence type="ECO:0000313" key="4">
    <source>
        <dbReference type="EMBL" id="ABZ96728.1"/>
    </source>
</evidence>
<dbReference type="InterPro" id="IPR050697">
    <property type="entry name" value="Adenylyl/Guanylyl_Cyclase_3/4"/>
</dbReference>
<dbReference type="GO" id="GO:0004016">
    <property type="term" value="F:adenylate cyclase activity"/>
    <property type="evidence" value="ECO:0007669"/>
    <property type="project" value="UniProtKB-EC"/>
</dbReference>
<dbReference type="STRING" id="456481.LEPBI_I0591"/>
<accession>B0SJ96</accession>
<keyword evidence="1" id="KW-0472">Membrane</keyword>
<dbReference type="Proteomes" id="UP000001847">
    <property type="component" value="Chromosome I"/>
</dbReference>
<dbReference type="PROSITE" id="PS50885">
    <property type="entry name" value="HAMP"/>
    <property type="match status" value="1"/>
</dbReference>
<reference evidence="4 5" key="1">
    <citation type="journal article" date="2008" name="PLoS ONE">
        <title>Genome sequence of the saprophyte Leptospira biflexa provides insights into the evolution of Leptospira and the pathogenesis of leptospirosis.</title>
        <authorList>
            <person name="Picardeau M."/>
            <person name="Bulach D.M."/>
            <person name="Bouchier C."/>
            <person name="Zuerner R.L."/>
            <person name="Zidane N."/>
            <person name="Wilson P.J."/>
            <person name="Creno S."/>
            <person name="Kuczek E.S."/>
            <person name="Bommezzadri S."/>
            <person name="Davis J.C."/>
            <person name="McGrath A."/>
            <person name="Johnson M.J."/>
            <person name="Boursaux-Eude C."/>
            <person name="Seemann T."/>
            <person name="Rouy Z."/>
            <person name="Coppel R.L."/>
            <person name="Rood J.I."/>
            <person name="Lajus A."/>
            <person name="Davies J.K."/>
            <person name="Medigue C."/>
            <person name="Adler B."/>
        </authorList>
    </citation>
    <scope>NUCLEOTIDE SEQUENCE [LARGE SCALE GENOMIC DNA]</scope>
    <source>
        <strain evidence="5">Patoc 1 / ATCC 23582 / Paris</strain>
    </source>
</reference>
<feature type="transmembrane region" description="Helical" evidence="1">
    <location>
        <begin position="66"/>
        <end position="88"/>
    </location>
</feature>
<evidence type="ECO:0000256" key="1">
    <source>
        <dbReference type="SAM" id="Phobius"/>
    </source>
</evidence>
<keyword evidence="4" id="KW-0456">Lyase</keyword>
<dbReference type="AlphaFoldDB" id="B0SJ96"/>
<dbReference type="HOGENOM" id="CLU_025433_2_2_12"/>
<dbReference type="EC" id="4.6.1.1" evidence="4"/>
<name>B0SJ96_LEPBP</name>
<evidence type="ECO:0000259" key="2">
    <source>
        <dbReference type="PROSITE" id="PS50125"/>
    </source>
</evidence>
<dbReference type="InterPro" id="IPR001054">
    <property type="entry name" value="A/G_cyclase"/>
</dbReference>
<dbReference type="KEGG" id="lbi:LEPBI_I0591"/>
<dbReference type="Gene3D" id="3.30.70.1230">
    <property type="entry name" value="Nucleotide cyclase"/>
    <property type="match status" value="1"/>
</dbReference>
<feature type="domain" description="HAMP" evidence="3">
    <location>
        <begin position="257"/>
        <end position="309"/>
    </location>
</feature>
<dbReference type="BioCyc" id="LBIF456481:LEPBI_RS02905-MONOMER"/>
<dbReference type="Gene3D" id="6.10.340.10">
    <property type="match status" value="1"/>
</dbReference>
<dbReference type="PANTHER" id="PTHR43081:SF1">
    <property type="entry name" value="ADENYLATE CYCLASE, TERMINAL-DIFFERENTIATION SPECIFIC"/>
    <property type="match status" value="1"/>
</dbReference>
<protein>
    <submittedName>
        <fullName evidence="4">Putative adenylate cyclase putative membrane protein putative signal peptide</fullName>
        <ecNumber evidence="4">4.6.1.1</ecNumber>
    </submittedName>
</protein>
<dbReference type="GO" id="GO:0016020">
    <property type="term" value="C:membrane"/>
    <property type="evidence" value="ECO:0007669"/>
    <property type="project" value="InterPro"/>
</dbReference>
<dbReference type="PANTHER" id="PTHR43081">
    <property type="entry name" value="ADENYLATE CYCLASE, TERMINAL-DIFFERENTIATION SPECIFIC-RELATED"/>
    <property type="match status" value="1"/>
</dbReference>
<dbReference type="SMART" id="SM00044">
    <property type="entry name" value="CYCc"/>
    <property type="match status" value="1"/>
</dbReference>
<feature type="transmembrane region" description="Helical" evidence="1">
    <location>
        <begin position="109"/>
        <end position="131"/>
    </location>
</feature>
<dbReference type="SMART" id="SM00304">
    <property type="entry name" value="HAMP"/>
    <property type="match status" value="1"/>
</dbReference>
<dbReference type="OrthoDB" id="9806735at2"/>
<feature type="transmembrane region" description="Helical" evidence="1">
    <location>
        <begin position="199"/>
        <end position="220"/>
    </location>
</feature>
<dbReference type="CDD" id="cd06225">
    <property type="entry name" value="HAMP"/>
    <property type="match status" value="1"/>
</dbReference>
<dbReference type="PROSITE" id="PS50125">
    <property type="entry name" value="GUANYLATE_CYCLASE_2"/>
    <property type="match status" value="1"/>
</dbReference>
<dbReference type="SUPFAM" id="SSF55073">
    <property type="entry name" value="Nucleotide cyclase"/>
    <property type="match status" value="1"/>
</dbReference>
<dbReference type="SUPFAM" id="SSF158472">
    <property type="entry name" value="HAMP domain-like"/>
    <property type="match status" value="1"/>
</dbReference>
<proteinExistence type="predicted"/>
<dbReference type="Pfam" id="PF00672">
    <property type="entry name" value="HAMP"/>
    <property type="match status" value="1"/>
</dbReference>
<organism evidence="4 5">
    <name type="scientific">Leptospira biflexa serovar Patoc (strain Patoc 1 / ATCC 23582 / Paris)</name>
    <dbReference type="NCBI Taxonomy" id="456481"/>
    <lineage>
        <taxon>Bacteria</taxon>
        <taxon>Pseudomonadati</taxon>
        <taxon>Spirochaetota</taxon>
        <taxon>Spirochaetia</taxon>
        <taxon>Leptospirales</taxon>
        <taxon>Leptospiraceae</taxon>
        <taxon>Leptospira</taxon>
    </lineage>
</organism>
<dbReference type="CDD" id="cd07302">
    <property type="entry name" value="CHD"/>
    <property type="match status" value="1"/>
</dbReference>
<evidence type="ECO:0000313" key="5">
    <source>
        <dbReference type="Proteomes" id="UP000001847"/>
    </source>
</evidence>
<keyword evidence="1" id="KW-0812">Transmembrane</keyword>
<dbReference type="GO" id="GO:0009190">
    <property type="term" value="P:cyclic nucleotide biosynthetic process"/>
    <property type="evidence" value="ECO:0007669"/>
    <property type="project" value="InterPro"/>
</dbReference>
<evidence type="ECO:0000259" key="3">
    <source>
        <dbReference type="PROSITE" id="PS50885"/>
    </source>
</evidence>
<feature type="transmembrane region" description="Helical" evidence="1">
    <location>
        <begin position="240"/>
        <end position="259"/>
    </location>
</feature>
<keyword evidence="1" id="KW-1133">Transmembrane helix</keyword>
<dbReference type="InterPro" id="IPR003660">
    <property type="entry name" value="HAMP_dom"/>
</dbReference>
<keyword evidence="5" id="KW-1185">Reference proteome</keyword>
<feature type="transmembrane region" description="Helical" evidence="1">
    <location>
        <begin position="143"/>
        <end position="162"/>
    </location>
</feature>